<organism evidence="8 9">
    <name type="scientific">Radiobacillus deserti</name>
    <dbReference type="NCBI Taxonomy" id="2594883"/>
    <lineage>
        <taxon>Bacteria</taxon>
        <taxon>Bacillati</taxon>
        <taxon>Bacillota</taxon>
        <taxon>Bacilli</taxon>
        <taxon>Bacillales</taxon>
        <taxon>Bacillaceae</taxon>
        <taxon>Radiobacillus</taxon>
    </lineage>
</organism>
<evidence type="ECO:0000256" key="2">
    <source>
        <dbReference type="ARBA" id="ARBA00004752"/>
    </source>
</evidence>
<evidence type="ECO:0000259" key="7">
    <source>
        <dbReference type="PROSITE" id="PS51178"/>
    </source>
</evidence>
<evidence type="ECO:0000256" key="5">
    <source>
        <dbReference type="ARBA" id="ARBA00023136"/>
    </source>
</evidence>
<dbReference type="InterPro" id="IPR001460">
    <property type="entry name" value="PCN-bd_Tpept"/>
</dbReference>
<dbReference type="InterPro" id="IPR012338">
    <property type="entry name" value="Beta-lactam/transpept-like"/>
</dbReference>
<dbReference type="AlphaFoldDB" id="A0A516KL77"/>
<keyword evidence="5" id="KW-0472">Membrane</keyword>
<dbReference type="SUPFAM" id="SSF56601">
    <property type="entry name" value="beta-lactamase/transpeptidase-like"/>
    <property type="match status" value="1"/>
</dbReference>
<dbReference type="PROSITE" id="PS51178">
    <property type="entry name" value="PASTA"/>
    <property type="match status" value="1"/>
</dbReference>
<dbReference type="EC" id="3.4.16.4" evidence="4"/>
<evidence type="ECO:0000256" key="4">
    <source>
        <dbReference type="ARBA" id="ARBA00012448"/>
    </source>
</evidence>
<dbReference type="GO" id="GO:0009252">
    <property type="term" value="P:peptidoglycan biosynthetic process"/>
    <property type="evidence" value="ECO:0007669"/>
    <property type="project" value="UniProtKB-UniPathway"/>
</dbReference>
<dbReference type="Gene3D" id="3.30.70.2110">
    <property type="match status" value="1"/>
</dbReference>
<dbReference type="EMBL" id="CP041666">
    <property type="protein sequence ID" value="QDP42141.1"/>
    <property type="molecule type" value="Genomic_DNA"/>
</dbReference>
<name>A0A516KL77_9BACI</name>
<comment type="catalytic activity">
    <reaction evidence="6">
        <text>Preferential cleavage: (Ac)2-L-Lys-D-Ala-|-D-Ala. Also transpeptidation of peptidyl-alanyl moieties that are N-acyl substituents of D-alanine.</text>
        <dbReference type="EC" id="3.4.16.4"/>
    </reaction>
</comment>
<accession>A0A516KL77</accession>
<dbReference type="SUPFAM" id="SSF56519">
    <property type="entry name" value="Penicillin binding protein dimerisation domain"/>
    <property type="match status" value="1"/>
</dbReference>
<dbReference type="InterPro" id="IPR005543">
    <property type="entry name" value="PASTA_dom"/>
</dbReference>
<dbReference type="Pfam" id="PF03793">
    <property type="entry name" value="PASTA"/>
    <property type="match status" value="1"/>
</dbReference>
<reference evidence="8 9" key="1">
    <citation type="submission" date="2019-07" db="EMBL/GenBank/DDBJ databases">
        <authorList>
            <person name="Li J."/>
        </authorList>
    </citation>
    <scope>NUCLEOTIDE SEQUENCE [LARGE SCALE GENOMIC DNA]</scope>
    <source>
        <strain evidence="8 9">TKL69</strain>
    </source>
</reference>
<dbReference type="Gene3D" id="2.20.70.70">
    <property type="match status" value="1"/>
</dbReference>
<protein>
    <recommendedName>
        <fullName evidence="4">serine-type D-Ala-D-Ala carboxypeptidase</fullName>
        <ecNumber evidence="4">3.4.16.4</ecNumber>
    </recommendedName>
</protein>
<dbReference type="OrthoDB" id="9804124at2"/>
<comment type="pathway">
    <text evidence="2">Cell wall biogenesis; peptidoglycan biosynthesis.</text>
</comment>
<feature type="domain" description="PASTA" evidence="7">
    <location>
        <begin position="585"/>
        <end position="645"/>
    </location>
</feature>
<dbReference type="GO" id="GO:0009002">
    <property type="term" value="F:serine-type D-Ala-D-Ala carboxypeptidase activity"/>
    <property type="evidence" value="ECO:0007669"/>
    <property type="project" value="UniProtKB-EC"/>
</dbReference>
<dbReference type="PANTHER" id="PTHR30627:SF26">
    <property type="entry name" value="PENICILLIN-BINDING PROTEIN 2B"/>
    <property type="match status" value="1"/>
</dbReference>
<dbReference type="KEGG" id="aqt:FN924_07850"/>
<gene>
    <name evidence="8" type="ORF">FN924_07850</name>
</gene>
<comment type="subcellular location">
    <subcellularLocation>
        <location evidence="1">Membrane</location>
    </subcellularLocation>
</comment>
<sequence length="717" mass="79020">MSSILLVVFSVLFLVLCGRFLYIQGTGEVSGVSLEEWADKQRTSTYEIEATRGTIYDRNGMTLAYDRATYRVQAVISDKYSDNLEEPQHVTDPQKTAEKLAPLLNMEVAEMVKVIEDGKAEGLYQVEFGTKGRDLSQETKEKIEALKLPGIKFQEESIRYYPNGQFAARVIGLAQKNDNNKISGVTGIELEMDDLLSGEKGKISYQRDKYATKLLDPKEVIKEPNNGDNVYLTLDQKIQTFLEDAMSQVEAQYSPARMSAIVMNPKTGEVLAMGNRPSYNPNDIGEVKNWYNDTIANPFEPGSTMKIFTLASAISAGVWNPNDTYQSGTYSVQGGSINDWRRDWGTITYLEGIQRSSNVGAAKLAYEKIGPDKFLDYLNAFDFDEVSGIDLPGEVAGQILYRYPIEQVTTSFGQGTTVTPIQLMKAATSVANDGKMMRPYVISKVVDPNTNKVIKETKPEVVGEPITADVAKQVRDILETVITSENGTGKVYKLNDYSVAGKTGTAQIPGGPNGRYLTGDENYVFSFLGMAPKDDPELMMYVSIKQPNLGKNEVGSEPVSFIFKSVMENSLHYLEINPDQEDTANISTVQVPDVTNQSVSSATDQLSKLGFNVTKIGNGQTVTGVYPEVGTKALPNERVLVLTNKPTVPSMKGWSVRDVLKFSSLTGMKVDTMGTGFAIKQSIQKDTPIQSDGYLVVEFAPPSYIEEEVESPEETTE</sequence>
<dbReference type="UniPathway" id="UPA00219"/>
<dbReference type="InterPro" id="IPR005311">
    <property type="entry name" value="PBP_dimer"/>
</dbReference>
<proteinExistence type="inferred from homology"/>
<dbReference type="Proteomes" id="UP000315215">
    <property type="component" value="Chromosome"/>
</dbReference>
<dbReference type="GO" id="GO:0005886">
    <property type="term" value="C:plasma membrane"/>
    <property type="evidence" value="ECO:0007669"/>
    <property type="project" value="TreeGrafter"/>
</dbReference>
<dbReference type="GO" id="GO:0008658">
    <property type="term" value="F:penicillin binding"/>
    <property type="evidence" value="ECO:0007669"/>
    <property type="project" value="InterPro"/>
</dbReference>
<dbReference type="CDD" id="cd06576">
    <property type="entry name" value="PASTA_Pbp2x-like_1"/>
    <property type="match status" value="1"/>
</dbReference>
<evidence type="ECO:0000256" key="6">
    <source>
        <dbReference type="ARBA" id="ARBA00034000"/>
    </source>
</evidence>
<dbReference type="InterPro" id="IPR050515">
    <property type="entry name" value="Beta-lactam/transpept"/>
</dbReference>
<comment type="similarity">
    <text evidence="3">Belongs to the transpeptidase family.</text>
</comment>
<dbReference type="Pfam" id="PF03717">
    <property type="entry name" value="PBP_dimer"/>
    <property type="match status" value="1"/>
</dbReference>
<dbReference type="CDD" id="cd06575">
    <property type="entry name" value="PASTA_Pbp2x-like_2"/>
    <property type="match status" value="1"/>
</dbReference>
<dbReference type="FunFam" id="3.40.710.10:FF:000026">
    <property type="entry name" value="Penicillin-binding protein 1"/>
    <property type="match status" value="1"/>
</dbReference>
<dbReference type="Gene3D" id="3.30.10.20">
    <property type="match status" value="1"/>
</dbReference>
<evidence type="ECO:0000256" key="3">
    <source>
        <dbReference type="ARBA" id="ARBA00007171"/>
    </source>
</evidence>
<dbReference type="SUPFAM" id="SSF54184">
    <property type="entry name" value="Penicillin-binding protein 2x (pbp-2x), c-terminal domain"/>
    <property type="match status" value="2"/>
</dbReference>
<dbReference type="SMART" id="SM00740">
    <property type="entry name" value="PASTA"/>
    <property type="match status" value="2"/>
</dbReference>
<dbReference type="PANTHER" id="PTHR30627">
    <property type="entry name" value="PEPTIDOGLYCAN D,D-TRANSPEPTIDASE"/>
    <property type="match status" value="1"/>
</dbReference>
<dbReference type="Pfam" id="PF00905">
    <property type="entry name" value="Transpeptidase"/>
    <property type="match status" value="1"/>
</dbReference>
<keyword evidence="9" id="KW-1185">Reference proteome</keyword>
<evidence type="ECO:0000313" key="9">
    <source>
        <dbReference type="Proteomes" id="UP000315215"/>
    </source>
</evidence>
<dbReference type="InterPro" id="IPR036138">
    <property type="entry name" value="PBP_dimer_sf"/>
</dbReference>
<evidence type="ECO:0000256" key="1">
    <source>
        <dbReference type="ARBA" id="ARBA00004370"/>
    </source>
</evidence>
<dbReference type="GO" id="GO:0071555">
    <property type="term" value="P:cell wall organization"/>
    <property type="evidence" value="ECO:0007669"/>
    <property type="project" value="TreeGrafter"/>
</dbReference>
<dbReference type="Gene3D" id="3.40.710.10">
    <property type="entry name" value="DD-peptidase/beta-lactamase superfamily"/>
    <property type="match status" value="1"/>
</dbReference>
<dbReference type="Gene3D" id="3.90.1310.10">
    <property type="entry name" value="Penicillin-binding protein 2a (Domain 2)"/>
    <property type="match status" value="1"/>
</dbReference>
<evidence type="ECO:0000313" key="8">
    <source>
        <dbReference type="EMBL" id="QDP42141.1"/>
    </source>
</evidence>